<dbReference type="AlphaFoldDB" id="A0AAN8RX55"/>
<reference evidence="1 2" key="1">
    <citation type="submission" date="2019-10" db="EMBL/GenBank/DDBJ databases">
        <authorList>
            <person name="Palmer J.M."/>
        </authorList>
    </citation>
    <scope>NUCLEOTIDE SEQUENCE [LARGE SCALE GENOMIC DNA]</scope>
    <source>
        <strain evidence="1 2">TWF506</strain>
    </source>
</reference>
<name>A0AAN8RX55_9PEZI</name>
<dbReference type="Proteomes" id="UP001307849">
    <property type="component" value="Unassembled WGS sequence"/>
</dbReference>
<evidence type="ECO:0000313" key="1">
    <source>
        <dbReference type="EMBL" id="KAK6518727.1"/>
    </source>
</evidence>
<dbReference type="EMBL" id="JAVHJM010000002">
    <property type="protein sequence ID" value="KAK6518727.1"/>
    <property type="molecule type" value="Genomic_DNA"/>
</dbReference>
<evidence type="ECO:0000313" key="2">
    <source>
        <dbReference type="Proteomes" id="UP001307849"/>
    </source>
</evidence>
<comment type="caution">
    <text evidence="1">The sequence shown here is derived from an EMBL/GenBank/DDBJ whole genome shotgun (WGS) entry which is preliminary data.</text>
</comment>
<keyword evidence="2" id="KW-1185">Reference proteome</keyword>
<sequence>MVCASHLLPQKIHPCPPPHASPLLRFIMLKYGLDYHRAANFIDIYGSINNHQNINGTNTATAAATATAVGFEVDIDIDLERLLREVDCVERRFEFYWRCLDVRDQAGMWRRRERGRGRECVIS</sequence>
<protein>
    <submittedName>
        <fullName evidence="1">Uncharacterized protein</fullName>
    </submittedName>
</protein>
<organism evidence="1 2">
    <name type="scientific">Arthrobotrys conoides</name>
    <dbReference type="NCBI Taxonomy" id="74498"/>
    <lineage>
        <taxon>Eukaryota</taxon>
        <taxon>Fungi</taxon>
        <taxon>Dikarya</taxon>
        <taxon>Ascomycota</taxon>
        <taxon>Pezizomycotina</taxon>
        <taxon>Orbiliomycetes</taxon>
        <taxon>Orbiliales</taxon>
        <taxon>Orbiliaceae</taxon>
        <taxon>Arthrobotrys</taxon>
    </lineage>
</organism>
<gene>
    <name evidence="1" type="ORF">TWF506_005865</name>
</gene>
<proteinExistence type="predicted"/>
<accession>A0AAN8RX55</accession>